<comment type="subcellular location">
    <subcellularLocation>
        <location evidence="6">Mitochondrion inner membrane</location>
        <topology evidence="6">Peripheral membrane protein</topology>
        <orientation evidence="6">Matrix side</orientation>
    </subcellularLocation>
</comment>
<dbReference type="GO" id="GO:0008425">
    <property type="term" value="F:2-methoxy-6-polyprenyl-1,4-benzoquinol methyltransferase activity"/>
    <property type="evidence" value="ECO:0007669"/>
    <property type="project" value="UniProtKB-UniRule"/>
</dbReference>
<dbReference type="NCBIfam" id="TIGR01934">
    <property type="entry name" value="MenG_MenH_UbiE"/>
    <property type="match status" value="1"/>
</dbReference>
<keyword evidence="2 6" id="KW-0808">Transferase</keyword>
<comment type="caution">
    <text evidence="7">The sequence shown here is derived from an EMBL/GenBank/DDBJ whole genome shotgun (WGS) entry which is preliminary data.</text>
</comment>
<dbReference type="UniPathway" id="UPA00232"/>
<dbReference type="HAMAP" id="MF_01813">
    <property type="entry name" value="MenG_UbiE_methyltr"/>
    <property type="match status" value="1"/>
</dbReference>
<dbReference type="EMBL" id="NCKU01003933">
    <property type="protein sequence ID" value="RWS06703.1"/>
    <property type="molecule type" value="Genomic_DNA"/>
</dbReference>
<organism evidence="7 9">
    <name type="scientific">Dinothrombium tinctorium</name>
    <dbReference type="NCBI Taxonomy" id="1965070"/>
    <lineage>
        <taxon>Eukaryota</taxon>
        <taxon>Metazoa</taxon>
        <taxon>Ecdysozoa</taxon>
        <taxon>Arthropoda</taxon>
        <taxon>Chelicerata</taxon>
        <taxon>Arachnida</taxon>
        <taxon>Acari</taxon>
        <taxon>Acariformes</taxon>
        <taxon>Trombidiformes</taxon>
        <taxon>Prostigmata</taxon>
        <taxon>Anystina</taxon>
        <taxon>Parasitengona</taxon>
        <taxon>Trombidioidea</taxon>
        <taxon>Trombidiidae</taxon>
        <taxon>Dinothrombium</taxon>
    </lineage>
</organism>
<reference evidence="7 9" key="1">
    <citation type="journal article" date="2018" name="Gigascience">
        <title>Genomes of trombidid mites reveal novel predicted allergens and laterally-transferred genes associated with secondary metabolism.</title>
        <authorList>
            <person name="Dong X."/>
            <person name="Chaisiri K."/>
            <person name="Xia D."/>
            <person name="Armstrong S.D."/>
            <person name="Fang Y."/>
            <person name="Donnelly M.J."/>
            <person name="Kadowaki T."/>
            <person name="McGarry J.W."/>
            <person name="Darby A.C."/>
            <person name="Makepeace B.L."/>
        </authorList>
    </citation>
    <scope>NUCLEOTIDE SEQUENCE [LARGE SCALE GENOMIC DNA]</scope>
    <source>
        <strain evidence="7">UoL-WK</strain>
    </source>
</reference>
<dbReference type="CDD" id="cd02440">
    <property type="entry name" value="AdoMet_MTases"/>
    <property type="match status" value="1"/>
</dbReference>
<dbReference type="Gene3D" id="3.40.50.150">
    <property type="entry name" value="Vaccinia Virus protein VP39"/>
    <property type="match status" value="1"/>
</dbReference>
<comment type="caution">
    <text evidence="6">Lacks conserved residue(s) required for the propagation of feature annotation.</text>
</comment>
<keyword evidence="6" id="KW-0999">Mitochondrion inner membrane</keyword>
<evidence type="ECO:0000313" key="8">
    <source>
        <dbReference type="EMBL" id="RWS06703.1"/>
    </source>
</evidence>
<dbReference type="EC" id="2.1.1.201" evidence="6"/>
<keyword evidence="4 6" id="KW-0949">S-adenosyl-L-methionine</keyword>
<dbReference type="GO" id="GO:0032259">
    <property type="term" value="P:methylation"/>
    <property type="evidence" value="ECO:0007669"/>
    <property type="project" value="UniProtKB-KW"/>
</dbReference>
<comment type="pathway">
    <text evidence="6">Cofactor biosynthesis; ubiquinone biosynthesis.</text>
</comment>
<dbReference type="SUPFAM" id="SSF53335">
    <property type="entry name" value="S-adenosyl-L-methionine-dependent methyltransferases"/>
    <property type="match status" value="1"/>
</dbReference>
<comment type="similarity">
    <text evidence="6">Belongs to the class I-like SAM-binding methyltransferase superfamily. MenG/UbiE family.</text>
</comment>
<reference evidence="7" key="2">
    <citation type="submission" date="2018-11" db="EMBL/GenBank/DDBJ databases">
        <title>Trombidioid mite genomics.</title>
        <authorList>
            <person name="Dong X."/>
        </authorList>
    </citation>
    <scope>NUCLEOTIDE SEQUENCE</scope>
    <source>
        <strain evidence="7">UoL-WK</strain>
    </source>
</reference>
<keyword evidence="3 6" id="KW-0831">Ubiquinone biosynthesis</keyword>
<dbReference type="NCBIfam" id="NF001244">
    <property type="entry name" value="PRK00216.1-5"/>
    <property type="match status" value="1"/>
</dbReference>
<dbReference type="PROSITE" id="PS01184">
    <property type="entry name" value="UBIE_2"/>
    <property type="match status" value="1"/>
</dbReference>
<comment type="catalytic activity">
    <reaction evidence="6">
        <text>a 2-methoxy-6-(all-trans-polyprenyl)benzene-1,4-diol + S-adenosyl-L-methionine = a 5-methoxy-2-methyl-3-(all-trans-polyprenyl)benzene-1,4-diol + S-adenosyl-L-homocysteine + H(+)</text>
        <dbReference type="Rhea" id="RHEA:28286"/>
        <dbReference type="Rhea" id="RHEA-COMP:10858"/>
        <dbReference type="Rhea" id="RHEA-COMP:10859"/>
        <dbReference type="ChEBI" id="CHEBI:15378"/>
        <dbReference type="ChEBI" id="CHEBI:57856"/>
        <dbReference type="ChEBI" id="CHEBI:59789"/>
        <dbReference type="ChEBI" id="CHEBI:84166"/>
        <dbReference type="ChEBI" id="CHEBI:84167"/>
        <dbReference type="EC" id="2.1.1.201"/>
    </reaction>
</comment>
<evidence type="ECO:0000256" key="4">
    <source>
        <dbReference type="ARBA" id="ARBA00022691"/>
    </source>
</evidence>
<evidence type="ECO:0000313" key="7">
    <source>
        <dbReference type="EMBL" id="RWS06695.1"/>
    </source>
</evidence>
<comment type="function">
    <text evidence="6">Methyltransferase required for the conversion of 2-polyprenyl-6-methoxy-1,4-benzoquinol (DDMQH2) to 2-polyprenyl-3-methyl-6-methoxy-1,4-benzoquinol (DMQH2).</text>
</comment>
<dbReference type="PROSITE" id="PS01183">
    <property type="entry name" value="UBIE_1"/>
    <property type="match status" value="1"/>
</dbReference>
<dbReference type="InterPro" id="IPR023576">
    <property type="entry name" value="UbiE/COQ5_MeTrFase_CS"/>
</dbReference>
<evidence type="ECO:0000256" key="5">
    <source>
        <dbReference type="ARBA" id="ARBA00046387"/>
    </source>
</evidence>
<comment type="subunit">
    <text evidence="5">Component of a multi-subunit COQ enzyme complex, composed of at least COQ3, COQ4, COQ5, COQ6, COQ7 and COQ9. Interacts with PYURF; the interaction is direct, stabilizes COQ5 protein and associates PYURF with COQ enzyme complex.</text>
</comment>
<evidence type="ECO:0000256" key="1">
    <source>
        <dbReference type="ARBA" id="ARBA00022603"/>
    </source>
</evidence>
<dbReference type="InterPro" id="IPR029063">
    <property type="entry name" value="SAM-dependent_MTases_sf"/>
</dbReference>
<dbReference type="PANTHER" id="PTHR43591:SF24">
    <property type="entry name" value="2-METHOXY-6-POLYPRENYL-1,4-BENZOQUINOL METHYLASE, MITOCHONDRIAL"/>
    <property type="match status" value="1"/>
</dbReference>
<dbReference type="Pfam" id="PF01209">
    <property type="entry name" value="Ubie_methyltran"/>
    <property type="match status" value="1"/>
</dbReference>
<name>A0A443QUI4_9ACAR</name>
<dbReference type="AlphaFoldDB" id="A0A443QUI4"/>
<feature type="binding site" evidence="6">
    <location>
        <position position="100"/>
    </location>
    <ligand>
        <name>S-adenosyl-L-methionine</name>
        <dbReference type="ChEBI" id="CHEBI:59789"/>
    </ligand>
</feature>
<evidence type="ECO:0000256" key="2">
    <source>
        <dbReference type="ARBA" id="ARBA00022679"/>
    </source>
</evidence>
<gene>
    <name evidence="8" type="ORF">B4U79_02587</name>
    <name evidence="7" type="ORF">B4U79_05852</name>
</gene>
<dbReference type="FunFam" id="3.40.50.150:FF:000064">
    <property type="entry name" value="2-methoxy-6-polyprenyl-1,4-benzoquinol methylase, mitochondrial"/>
    <property type="match status" value="1"/>
</dbReference>
<feature type="binding site" evidence="6">
    <location>
        <begin position="157"/>
        <end position="158"/>
    </location>
    <ligand>
        <name>S-adenosyl-L-methionine</name>
        <dbReference type="ChEBI" id="CHEBI:59789"/>
    </ligand>
</feature>
<dbReference type="Proteomes" id="UP000285301">
    <property type="component" value="Unassembled WGS sequence"/>
</dbReference>
<accession>A0A443QUI4</accession>
<keyword evidence="6" id="KW-0472">Membrane</keyword>
<sequence>MFKLFRPFFNSRCIRTVCERCVRRHATQVTSEESTHFGFETVTKQEKAHKVTDVFSKVAQKYDLMNDVMSVGIHRLWKDRLIDTLDPMPGTRLLDVAGGTGDIAFRFVQRVKMKEGANPTSSVVVCDINKQMLNVGKQRAEKLGFNTLEMMEWVEGDAQNLPFANNTFDAYTIAFGIRNVVDIQKALDESHRVLKPGGMFLCLEFSKVQNSLLERWVKANANATIDDTCIFRLYDWYSFEVIPVMGEVIASDWKSYQYLVESIRQFPDQQEFKSMIASSGYTLVDVDNLLNGVAAIHSAFKR</sequence>
<dbReference type="GO" id="GO:0031314">
    <property type="term" value="C:extrinsic component of mitochondrial inner membrane"/>
    <property type="evidence" value="ECO:0007669"/>
    <property type="project" value="UniProtKB-UniRule"/>
</dbReference>
<dbReference type="PANTHER" id="PTHR43591">
    <property type="entry name" value="METHYLTRANSFERASE"/>
    <property type="match status" value="1"/>
</dbReference>
<dbReference type="PROSITE" id="PS51608">
    <property type="entry name" value="SAM_MT_UBIE"/>
    <property type="match status" value="1"/>
</dbReference>
<dbReference type="EMBL" id="NCKU01003936">
    <property type="protein sequence ID" value="RWS06695.1"/>
    <property type="molecule type" value="Genomic_DNA"/>
</dbReference>
<keyword evidence="9" id="KW-1185">Reference proteome</keyword>
<protein>
    <recommendedName>
        <fullName evidence="6">2-methoxy-6-polyprenyl-1,4-benzoquinol methylase, mitochondrial</fullName>
        <ecNumber evidence="6">2.1.1.201</ecNumber>
    </recommendedName>
    <alternativeName>
        <fullName evidence="6">Ubiquinone biosynthesis methyltransferase COQ5</fullName>
    </alternativeName>
</protein>
<evidence type="ECO:0000256" key="6">
    <source>
        <dbReference type="HAMAP-Rule" id="MF_03191"/>
    </source>
</evidence>
<proteinExistence type="inferred from homology"/>
<keyword evidence="1 6" id="KW-0489">Methyltransferase</keyword>
<keyword evidence="6" id="KW-0496">Mitochondrion</keyword>
<evidence type="ECO:0000313" key="9">
    <source>
        <dbReference type="Proteomes" id="UP000285301"/>
    </source>
</evidence>
<dbReference type="STRING" id="1965070.A0A443QUI4"/>
<dbReference type="OrthoDB" id="6329284at2759"/>
<feature type="binding site" evidence="6">
    <location>
        <position position="127"/>
    </location>
    <ligand>
        <name>S-adenosyl-L-methionine</name>
        <dbReference type="ChEBI" id="CHEBI:59789"/>
    </ligand>
</feature>
<evidence type="ECO:0000256" key="3">
    <source>
        <dbReference type="ARBA" id="ARBA00022688"/>
    </source>
</evidence>
<dbReference type="InterPro" id="IPR004033">
    <property type="entry name" value="UbiE/COQ5_MeTrFase"/>
</dbReference>